<dbReference type="GO" id="GO:0005524">
    <property type="term" value="F:ATP binding"/>
    <property type="evidence" value="ECO:0007669"/>
    <property type="project" value="UniProtKB-KW"/>
</dbReference>
<reference evidence="7 8" key="1">
    <citation type="submission" date="2019-08" db="EMBL/GenBank/DDBJ databases">
        <title>Complete genome sequence of Candidatus Uab amorphum.</title>
        <authorList>
            <person name="Shiratori T."/>
            <person name="Suzuki S."/>
            <person name="Kakizawa Y."/>
            <person name="Ishida K."/>
        </authorList>
    </citation>
    <scope>NUCLEOTIDE SEQUENCE [LARGE SCALE GENOMIC DNA]</scope>
    <source>
        <strain evidence="7 8">SRT547</strain>
    </source>
</reference>
<name>A0A5S9IPA3_UABAM</name>
<feature type="domain" description="Sigma-54 factor interaction" evidence="6">
    <location>
        <begin position="8"/>
        <end position="234"/>
    </location>
</feature>
<dbReference type="SUPFAM" id="SSF52540">
    <property type="entry name" value="P-loop containing nucleoside triphosphate hydrolases"/>
    <property type="match status" value="1"/>
</dbReference>
<evidence type="ECO:0000256" key="3">
    <source>
        <dbReference type="ARBA" id="ARBA00023015"/>
    </source>
</evidence>
<dbReference type="RefSeq" id="WP_151969302.1">
    <property type="nucleotide sequence ID" value="NZ_AP019860.1"/>
</dbReference>
<dbReference type="KEGG" id="uam:UABAM_03550"/>
<keyword evidence="3" id="KW-0805">Transcription regulation</keyword>
<sequence>MKSSEKRMMGNSVGIQRVNYLIKRVAESDVDCLILGETGTGKELAARKIHECSWRKDGPFIPVNCSALSENLFESELFGHIKGAFTGAVGNRKGRFELADNGTLFLDEIGELSGAMQVKLLRSLQERQIERVGDSNLIDVNVRVIAATNRNLKNMISEGSFREDFYYRINVFSIYLPPLRSRSGDVEALLKYFLQLYTRNNDLCFDDETMDILKDYSWPGNIRQLENCVRHSLVLAEDKIYPYHLPEDIYHNPNQEPFELPLEKSTPCEIKMPNDCEEKTLLIQALKETNGNRSKAADILGVSRVTVWSRMKKYGLLPKQNEMFSSSEA</sequence>
<dbReference type="EMBL" id="AP019860">
    <property type="protein sequence ID" value="BBM85187.1"/>
    <property type="molecule type" value="Genomic_DNA"/>
</dbReference>
<dbReference type="InterPro" id="IPR025943">
    <property type="entry name" value="Sigma_54_int_dom_ATP-bd_2"/>
</dbReference>
<organism evidence="7 8">
    <name type="scientific">Uabimicrobium amorphum</name>
    <dbReference type="NCBI Taxonomy" id="2596890"/>
    <lineage>
        <taxon>Bacteria</taxon>
        <taxon>Pseudomonadati</taxon>
        <taxon>Planctomycetota</taxon>
        <taxon>Candidatus Uabimicrobiia</taxon>
        <taxon>Candidatus Uabimicrobiales</taxon>
        <taxon>Candidatus Uabimicrobiaceae</taxon>
        <taxon>Candidatus Uabimicrobium</taxon>
    </lineage>
</organism>
<dbReference type="Pfam" id="PF02954">
    <property type="entry name" value="HTH_8"/>
    <property type="match status" value="1"/>
</dbReference>
<evidence type="ECO:0000256" key="4">
    <source>
        <dbReference type="ARBA" id="ARBA00023125"/>
    </source>
</evidence>
<accession>A0A5S9IPA3</accession>
<keyword evidence="2" id="KW-0067">ATP-binding</keyword>
<dbReference type="CDD" id="cd00009">
    <property type="entry name" value="AAA"/>
    <property type="match status" value="1"/>
</dbReference>
<protein>
    <submittedName>
        <fullName evidence="7">Sigma-54-dependent Fis family transcriptional regulator</fullName>
    </submittedName>
</protein>
<dbReference type="InterPro" id="IPR003593">
    <property type="entry name" value="AAA+_ATPase"/>
</dbReference>
<dbReference type="FunFam" id="3.40.50.300:FF:000006">
    <property type="entry name" value="DNA-binding transcriptional regulator NtrC"/>
    <property type="match status" value="1"/>
</dbReference>
<dbReference type="GO" id="GO:0006355">
    <property type="term" value="P:regulation of DNA-templated transcription"/>
    <property type="evidence" value="ECO:0007669"/>
    <property type="project" value="InterPro"/>
</dbReference>
<dbReference type="Gene3D" id="3.40.50.300">
    <property type="entry name" value="P-loop containing nucleotide triphosphate hydrolases"/>
    <property type="match status" value="1"/>
</dbReference>
<proteinExistence type="predicted"/>
<dbReference type="PROSITE" id="PS00688">
    <property type="entry name" value="SIGMA54_INTERACT_3"/>
    <property type="match status" value="1"/>
</dbReference>
<evidence type="ECO:0000313" key="7">
    <source>
        <dbReference type="EMBL" id="BBM85187.1"/>
    </source>
</evidence>
<dbReference type="SMART" id="SM00382">
    <property type="entry name" value="AAA"/>
    <property type="match status" value="1"/>
</dbReference>
<dbReference type="GO" id="GO:0043565">
    <property type="term" value="F:sequence-specific DNA binding"/>
    <property type="evidence" value="ECO:0007669"/>
    <property type="project" value="InterPro"/>
</dbReference>
<dbReference type="SUPFAM" id="SSF46689">
    <property type="entry name" value="Homeodomain-like"/>
    <property type="match status" value="1"/>
</dbReference>
<keyword evidence="4" id="KW-0238">DNA-binding</keyword>
<dbReference type="Proteomes" id="UP000326354">
    <property type="component" value="Chromosome"/>
</dbReference>
<evidence type="ECO:0000259" key="6">
    <source>
        <dbReference type="PROSITE" id="PS50045"/>
    </source>
</evidence>
<keyword evidence="1" id="KW-0547">Nucleotide-binding</keyword>
<dbReference type="PROSITE" id="PS50045">
    <property type="entry name" value="SIGMA54_INTERACT_4"/>
    <property type="match status" value="1"/>
</dbReference>
<dbReference type="InterPro" id="IPR002078">
    <property type="entry name" value="Sigma_54_int"/>
</dbReference>
<keyword evidence="8" id="KW-1185">Reference proteome</keyword>
<dbReference type="OrthoDB" id="9807827at2"/>
<evidence type="ECO:0000256" key="2">
    <source>
        <dbReference type="ARBA" id="ARBA00022840"/>
    </source>
</evidence>
<dbReference type="Pfam" id="PF00158">
    <property type="entry name" value="Sigma54_activat"/>
    <property type="match status" value="1"/>
</dbReference>
<dbReference type="InterPro" id="IPR058031">
    <property type="entry name" value="AAA_lid_NorR"/>
</dbReference>
<dbReference type="Gene3D" id="1.10.8.60">
    <property type="match status" value="1"/>
</dbReference>
<dbReference type="InterPro" id="IPR009057">
    <property type="entry name" value="Homeodomain-like_sf"/>
</dbReference>
<keyword evidence="5" id="KW-0804">Transcription</keyword>
<dbReference type="Pfam" id="PF25601">
    <property type="entry name" value="AAA_lid_14"/>
    <property type="match status" value="1"/>
</dbReference>
<dbReference type="InterPro" id="IPR027417">
    <property type="entry name" value="P-loop_NTPase"/>
</dbReference>
<dbReference type="AlphaFoldDB" id="A0A5S9IPA3"/>
<dbReference type="PRINTS" id="PR01590">
    <property type="entry name" value="HTHFIS"/>
</dbReference>
<dbReference type="PROSITE" id="PS00676">
    <property type="entry name" value="SIGMA54_INTERACT_2"/>
    <property type="match status" value="1"/>
</dbReference>
<dbReference type="Gene3D" id="1.10.10.60">
    <property type="entry name" value="Homeodomain-like"/>
    <property type="match status" value="1"/>
</dbReference>
<dbReference type="PANTHER" id="PTHR32071">
    <property type="entry name" value="TRANSCRIPTIONAL REGULATORY PROTEIN"/>
    <property type="match status" value="1"/>
</dbReference>
<gene>
    <name evidence="7" type="ORF">UABAM_03550</name>
</gene>
<dbReference type="InterPro" id="IPR002197">
    <property type="entry name" value="HTH_Fis"/>
</dbReference>
<evidence type="ECO:0000313" key="8">
    <source>
        <dbReference type="Proteomes" id="UP000326354"/>
    </source>
</evidence>
<evidence type="ECO:0000256" key="1">
    <source>
        <dbReference type="ARBA" id="ARBA00022741"/>
    </source>
</evidence>
<evidence type="ECO:0000256" key="5">
    <source>
        <dbReference type="ARBA" id="ARBA00023163"/>
    </source>
</evidence>
<dbReference type="InterPro" id="IPR025944">
    <property type="entry name" value="Sigma_54_int_dom_CS"/>
</dbReference>